<evidence type="ECO:0000313" key="1">
    <source>
        <dbReference type="Ensembl" id="ENSNFUP00015037114.1"/>
    </source>
</evidence>
<dbReference type="Proteomes" id="UP000694548">
    <property type="component" value="Chromosome sgr11"/>
</dbReference>
<sequence length="104" mass="12028">MEYSALFYSSLSKFKAYEDYLDSKVTAVDLFYLQVSNLTWAFSDQPFHLSYILFKGYTGSTEESLKCCPHAFLHRIFKSKNNDFQAGFRISTCLRLISGEPHQS</sequence>
<organism evidence="1 2">
    <name type="scientific">Nothobranchius furzeri</name>
    <name type="common">Turquoise killifish</name>
    <dbReference type="NCBI Taxonomy" id="105023"/>
    <lineage>
        <taxon>Eukaryota</taxon>
        <taxon>Metazoa</taxon>
        <taxon>Chordata</taxon>
        <taxon>Craniata</taxon>
        <taxon>Vertebrata</taxon>
        <taxon>Euteleostomi</taxon>
        <taxon>Actinopterygii</taxon>
        <taxon>Neopterygii</taxon>
        <taxon>Teleostei</taxon>
        <taxon>Neoteleostei</taxon>
        <taxon>Acanthomorphata</taxon>
        <taxon>Ovalentaria</taxon>
        <taxon>Atherinomorphae</taxon>
        <taxon>Cyprinodontiformes</taxon>
        <taxon>Nothobranchiidae</taxon>
        <taxon>Nothobranchius</taxon>
    </lineage>
</organism>
<proteinExistence type="predicted"/>
<name>A0A8C6P271_NOTFU</name>
<evidence type="ECO:0000313" key="2">
    <source>
        <dbReference type="Proteomes" id="UP000694548"/>
    </source>
</evidence>
<reference evidence="1" key="1">
    <citation type="submission" date="2014-08" db="EMBL/GenBank/DDBJ databases">
        <authorList>
            <person name="Senf B."/>
            <person name="Petzold A."/>
            <person name="Downie B.R."/>
            <person name="Koch P."/>
            <person name="Platzer M."/>
        </authorList>
    </citation>
    <scope>NUCLEOTIDE SEQUENCE [LARGE SCALE GENOMIC DNA]</scope>
    <source>
        <strain evidence="1">GRZ</strain>
    </source>
</reference>
<reference evidence="1" key="2">
    <citation type="submission" date="2025-08" db="UniProtKB">
        <authorList>
            <consortium name="Ensembl"/>
        </authorList>
    </citation>
    <scope>IDENTIFICATION</scope>
</reference>
<protein>
    <submittedName>
        <fullName evidence="1">Uncharacterized protein</fullName>
    </submittedName>
</protein>
<keyword evidence="2" id="KW-1185">Reference proteome</keyword>
<dbReference type="AlphaFoldDB" id="A0A8C6P271"/>
<accession>A0A8C6P271</accession>
<dbReference type="Ensembl" id="ENSNFUT00015038753.1">
    <property type="protein sequence ID" value="ENSNFUP00015037114.1"/>
    <property type="gene ID" value="ENSNFUG00015017964.1"/>
</dbReference>
<reference evidence="1" key="3">
    <citation type="submission" date="2025-09" db="UniProtKB">
        <authorList>
            <consortium name="Ensembl"/>
        </authorList>
    </citation>
    <scope>IDENTIFICATION</scope>
</reference>